<keyword evidence="1" id="KW-0805">Transcription regulation</keyword>
<keyword evidence="4" id="KW-0812">Transmembrane</keyword>
<sequence length="268" mass="28284">MRCEHLHDSAVYVLGALSPPEREAYERHLVGCAECRAEVAQFADLPGLLGRLDQAAAEAAGTAGDADPDTAAPQVQDRGIEATAGWAGPTEATGSDGGQAAVNGSPVDPLLPRVLDRDDPRRRSDRRRRRRRWQLAGTVLAAACLGILAVLGVRAAGIGQPETPDFVAMQEVASSVPVTAGLALEPIDGGTLVRMQCKYKAGAAAGYGKGTYKLVVVSKGGEAEELDSWTAGYGDEYDLKARSHIPRADIARVEIRKSDDTPLLLFTA</sequence>
<reference evidence="6" key="2">
    <citation type="submission" date="2022-09" db="EMBL/GenBank/DDBJ databases">
        <title>Biosynthetic gene clusters of Dactylosporangioum fulvum.</title>
        <authorList>
            <person name="Caradec T."/>
        </authorList>
    </citation>
    <scope>NUCLEOTIDE SEQUENCE</scope>
    <source>
        <strain evidence="6">NRRL B-16292</strain>
    </source>
</reference>
<feature type="region of interest" description="Disordered" evidence="3">
    <location>
        <begin position="86"/>
        <end position="130"/>
    </location>
</feature>
<dbReference type="InterPro" id="IPR027383">
    <property type="entry name" value="Znf_put"/>
</dbReference>
<dbReference type="EMBL" id="CP073720">
    <property type="protein sequence ID" value="UWP82937.1"/>
    <property type="molecule type" value="Genomic_DNA"/>
</dbReference>
<organism evidence="6 7">
    <name type="scientific">Dactylosporangium fulvum</name>
    <dbReference type="NCBI Taxonomy" id="53359"/>
    <lineage>
        <taxon>Bacteria</taxon>
        <taxon>Bacillati</taxon>
        <taxon>Actinomycetota</taxon>
        <taxon>Actinomycetes</taxon>
        <taxon>Micromonosporales</taxon>
        <taxon>Micromonosporaceae</taxon>
        <taxon>Dactylosporangium</taxon>
    </lineage>
</organism>
<evidence type="ECO:0000259" key="5">
    <source>
        <dbReference type="Pfam" id="PF13490"/>
    </source>
</evidence>
<accession>A0ABY5VZ00</accession>
<feature type="transmembrane region" description="Helical" evidence="4">
    <location>
        <begin position="133"/>
        <end position="153"/>
    </location>
</feature>
<evidence type="ECO:0000256" key="4">
    <source>
        <dbReference type="SAM" id="Phobius"/>
    </source>
</evidence>
<dbReference type="InterPro" id="IPR041916">
    <property type="entry name" value="Anti_sigma_zinc_sf"/>
</dbReference>
<proteinExistence type="predicted"/>
<evidence type="ECO:0000256" key="1">
    <source>
        <dbReference type="ARBA" id="ARBA00023015"/>
    </source>
</evidence>
<keyword evidence="2" id="KW-0804">Transcription</keyword>
<name>A0ABY5VZ00_9ACTN</name>
<dbReference type="Proteomes" id="UP001059617">
    <property type="component" value="Chromosome"/>
</dbReference>
<feature type="domain" description="Putative zinc-finger" evidence="5">
    <location>
        <begin position="12"/>
        <end position="36"/>
    </location>
</feature>
<dbReference type="Gene3D" id="1.10.10.1320">
    <property type="entry name" value="Anti-sigma factor, zinc-finger domain"/>
    <property type="match status" value="1"/>
</dbReference>
<keyword evidence="7" id="KW-1185">Reference proteome</keyword>
<keyword evidence="4" id="KW-1133">Transmembrane helix</keyword>
<keyword evidence="4" id="KW-0472">Membrane</keyword>
<evidence type="ECO:0000256" key="3">
    <source>
        <dbReference type="SAM" id="MobiDB-lite"/>
    </source>
</evidence>
<dbReference type="Pfam" id="PF13490">
    <property type="entry name" value="zf-HC2"/>
    <property type="match status" value="1"/>
</dbReference>
<evidence type="ECO:0000313" key="6">
    <source>
        <dbReference type="EMBL" id="UWP82937.1"/>
    </source>
</evidence>
<reference evidence="6" key="1">
    <citation type="submission" date="2021-04" db="EMBL/GenBank/DDBJ databases">
        <authorList>
            <person name="Hartkoorn R.C."/>
            <person name="Beaudoing E."/>
            <person name="Hot D."/>
        </authorList>
    </citation>
    <scope>NUCLEOTIDE SEQUENCE</scope>
    <source>
        <strain evidence="6">NRRL B-16292</strain>
    </source>
</reference>
<dbReference type="RefSeq" id="WP_259860716.1">
    <property type="nucleotide sequence ID" value="NZ_BAAAST010000076.1"/>
</dbReference>
<gene>
    <name evidence="6" type="ORF">Dfulv_01090</name>
</gene>
<protein>
    <submittedName>
        <fullName evidence="6">Zf-HC2 domain-containing protein</fullName>
    </submittedName>
</protein>
<evidence type="ECO:0000313" key="7">
    <source>
        <dbReference type="Proteomes" id="UP001059617"/>
    </source>
</evidence>
<evidence type="ECO:0000256" key="2">
    <source>
        <dbReference type="ARBA" id="ARBA00023163"/>
    </source>
</evidence>